<reference evidence="1" key="1">
    <citation type="submission" date="2021-06" db="EMBL/GenBank/DDBJ databases">
        <title>Comparative genomics, transcriptomics and evolutionary studies reveal genomic signatures of adaptation to plant cell wall in hemibiotrophic fungi.</title>
        <authorList>
            <consortium name="DOE Joint Genome Institute"/>
            <person name="Baroncelli R."/>
            <person name="Diaz J.F."/>
            <person name="Benocci T."/>
            <person name="Peng M."/>
            <person name="Battaglia E."/>
            <person name="Haridas S."/>
            <person name="Andreopoulos W."/>
            <person name="Labutti K."/>
            <person name="Pangilinan J."/>
            <person name="Floch G.L."/>
            <person name="Makela M.R."/>
            <person name="Henrissat B."/>
            <person name="Grigoriev I.V."/>
            <person name="Crouch J.A."/>
            <person name="De Vries R.P."/>
            <person name="Sukno S.A."/>
            <person name="Thon M.R."/>
        </authorList>
    </citation>
    <scope>NUCLEOTIDE SEQUENCE</scope>
    <source>
        <strain evidence="1">CBS 125086</strain>
    </source>
</reference>
<evidence type="ECO:0000313" key="1">
    <source>
        <dbReference type="EMBL" id="KAK1590352.1"/>
    </source>
</evidence>
<sequence length="197" mass="22137">MDGELTPWAGKLGLRRWSDIQENLACRRLGELAGCRIFSALPRCSHSYCGYEGCLVHAALHRRETPGYHTFPRRVWSRLDRAPFGEKAGVFPGRHNIRSAVDSARQVVPPLALTGPKGDGMASRGIMYPEHRSLLALQTRSTRSGRCWTPKPARPHGRAWLRLHLIRGWRSFSQPAIGGCKFSSVERVARNRIIVFA</sequence>
<dbReference type="RefSeq" id="XP_060413846.1">
    <property type="nucleotide sequence ID" value="XM_060551617.1"/>
</dbReference>
<dbReference type="EMBL" id="JAHLJV010000032">
    <property type="protein sequence ID" value="KAK1590352.1"/>
    <property type="molecule type" value="Genomic_DNA"/>
</dbReference>
<dbReference type="GeneID" id="85435857"/>
<protein>
    <submittedName>
        <fullName evidence="1">Uncharacterized protein</fullName>
    </submittedName>
</protein>
<dbReference type="Proteomes" id="UP001230504">
    <property type="component" value="Unassembled WGS sequence"/>
</dbReference>
<organism evidence="1 2">
    <name type="scientific">Colletotrichum navitas</name>
    <dbReference type="NCBI Taxonomy" id="681940"/>
    <lineage>
        <taxon>Eukaryota</taxon>
        <taxon>Fungi</taxon>
        <taxon>Dikarya</taxon>
        <taxon>Ascomycota</taxon>
        <taxon>Pezizomycotina</taxon>
        <taxon>Sordariomycetes</taxon>
        <taxon>Hypocreomycetidae</taxon>
        <taxon>Glomerellales</taxon>
        <taxon>Glomerellaceae</taxon>
        <taxon>Colletotrichum</taxon>
        <taxon>Colletotrichum graminicola species complex</taxon>
    </lineage>
</organism>
<evidence type="ECO:0000313" key="2">
    <source>
        <dbReference type="Proteomes" id="UP001230504"/>
    </source>
</evidence>
<gene>
    <name evidence="1" type="ORF">LY79DRAFT_222145</name>
</gene>
<name>A0AAD8Q088_9PEZI</name>
<accession>A0AAD8Q088</accession>
<keyword evidence="2" id="KW-1185">Reference proteome</keyword>
<dbReference type="AlphaFoldDB" id="A0AAD8Q088"/>
<proteinExistence type="predicted"/>
<comment type="caution">
    <text evidence="1">The sequence shown here is derived from an EMBL/GenBank/DDBJ whole genome shotgun (WGS) entry which is preliminary data.</text>
</comment>